<organism evidence="2 3">
    <name type="scientific">Xenoophorus captivus</name>
    <dbReference type="NCBI Taxonomy" id="1517983"/>
    <lineage>
        <taxon>Eukaryota</taxon>
        <taxon>Metazoa</taxon>
        <taxon>Chordata</taxon>
        <taxon>Craniata</taxon>
        <taxon>Vertebrata</taxon>
        <taxon>Euteleostomi</taxon>
        <taxon>Actinopterygii</taxon>
        <taxon>Neopterygii</taxon>
        <taxon>Teleostei</taxon>
        <taxon>Neoteleostei</taxon>
        <taxon>Acanthomorphata</taxon>
        <taxon>Ovalentaria</taxon>
        <taxon>Atherinomorphae</taxon>
        <taxon>Cyprinodontiformes</taxon>
        <taxon>Goodeidae</taxon>
        <taxon>Xenoophorus</taxon>
    </lineage>
</organism>
<dbReference type="EMBL" id="JAHRIN010063594">
    <property type="protein sequence ID" value="MEQ2213832.1"/>
    <property type="molecule type" value="Genomic_DNA"/>
</dbReference>
<reference evidence="2 3" key="1">
    <citation type="submission" date="2021-06" db="EMBL/GenBank/DDBJ databases">
        <authorList>
            <person name="Palmer J.M."/>
        </authorList>
    </citation>
    <scope>NUCLEOTIDE SEQUENCE [LARGE SCALE GENOMIC DNA]</scope>
    <source>
        <strain evidence="2 3">XC_2019</strain>
        <tissue evidence="2">Muscle</tissue>
    </source>
</reference>
<sequence length="56" mass="6534">MLCLTKTEDFSVIPVKIPTRRTYIDPETCEDLLQAVHTFAKELDNQSIKIERIMHT</sequence>
<dbReference type="Proteomes" id="UP001434883">
    <property type="component" value="Unassembled WGS sequence"/>
</dbReference>
<protein>
    <submittedName>
        <fullName evidence="2">Ephrin type-A receptor 10</fullName>
    </submittedName>
</protein>
<comment type="caution">
    <text evidence="2">The sequence shown here is derived from an EMBL/GenBank/DDBJ whole genome shotgun (WGS) entry which is preliminary data.</text>
</comment>
<evidence type="ECO:0000259" key="1">
    <source>
        <dbReference type="Pfam" id="PF14575"/>
    </source>
</evidence>
<feature type="domain" description="Ephrin receptor transmembrane" evidence="1">
    <location>
        <begin position="10"/>
        <end position="44"/>
    </location>
</feature>
<evidence type="ECO:0000313" key="3">
    <source>
        <dbReference type="Proteomes" id="UP001434883"/>
    </source>
</evidence>
<keyword evidence="3" id="KW-1185">Reference proteome</keyword>
<proteinExistence type="predicted"/>
<keyword evidence="2" id="KW-0675">Receptor</keyword>
<dbReference type="Pfam" id="PF14575">
    <property type="entry name" value="EphA2_TM"/>
    <property type="match status" value="1"/>
</dbReference>
<accession>A0ABV0S2Q4</accession>
<dbReference type="InterPro" id="IPR027936">
    <property type="entry name" value="Eph_TM"/>
</dbReference>
<name>A0ABV0S2Q4_9TELE</name>
<feature type="non-terminal residue" evidence="2">
    <location>
        <position position="56"/>
    </location>
</feature>
<gene>
    <name evidence="2" type="primary">EPHA10_1</name>
    <name evidence="2" type="ORF">XENOCAPTIV_021741</name>
</gene>
<evidence type="ECO:0000313" key="2">
    <source>
        <dbReference type="EMBL" id="MEQ2213832.1"/>
    </source>
</evidence>